<dbReference type="PANTHER" id="PTHR30290:SF10">
    <property type="entry name" value="PERIPLASMIC OLIGOPEPTIDE-BINDING PROTEIN-RELATED"/>
    <property type="match status" value="1"/>
</dbReference>
<evidence type="ECO:0000256" key="3">
    <source>
        <dbReference type="ARBA" id="ARBA00022448"/>
    </source>
</evidence>
<protein>
    <submittedName>
        <fullName evidence="7">ABC transporter substrate-binding protein</fullName>
    </submittedName>
</protein>
<dbReference type="InterPro" id="IPR030678">
    <property type="entry name" value="Peptide/Ni-bd"/>
</dbReference>
<comment type="similarity">
    <text evidence="2">Belongs to the bacterial solute-binding protein 5 family.</text>
</comment>
<keyword evidence="8" id="KW-1185">Reference proteome</keyword>
<dbReference type="Gene3D" id="3.40.190.10">
    <property type="entry name" value="Periplasmic binding protein-like II"/>
    <property type="match status" value="1"/>
</dbReference>
<feature type="domain" description="Solute-binding protein family 5" evidence="6">
    <location>
        <begin position="81"/>
        <end position="418"/>
    </location>
</feature>
<organism evidence="7 8">
    <name type="scientific">Paractinoplanes ovalisporus</name>
    <dbReference type="NCBI Taxonomy" id="2810368"/>
    <lineage>
        <taxon>Bacteria</taxon>
        <taxon>Bacillati</taxon>
        <taxon>Actinomycetota</taxon>
        <taxon>Actinomycetes</taxon>
        <taxon>Micromonosporales</taxon>
        <taxon>Micromonosporaceae</taxon>
        <taxon>Paractinoplanes</taxon>
    </lineage>
</organism>
<dbReference type="EMBL" id="JAENHP010000001">
    <property type="protein sequence ID" value="MBM2614987.1"/>
    <property type="molecule type" value="Genomic_DNA"/>
</dbReference>
<dbReference type="InterPro" id="IPR039424">
    <property type="entry name" value="SBP_5"/>
</dbReference>
<evidence type="ECO:0000256" key="4">
    <source>
        <dbReference type="ARBA" id="ARBA00022729"/>
    </source>
</evidence>
<evidence type="ECO:0000256" key="1">
    <source>
        <dbReference type="ARBA" id="ARBA00004196"/>
    </source>
</evidence>
<name>A0ABS2A5B2_9ACTN</name>
<keyword evidence="3" id="KW-0813">Transport</keyword>
<dbReference type="Pfam" id="PF00496">
    <property type="entry name" value="SBP_bac_5"/>
    <property type="match status" value="1"/>
</dbReference>
<dbReference type="PROSITE" id="PS51257">
    <property type="entry name" value="PROKAR_LIPOPROTEIN"/>
    <property type="match status" value="1"/>
</dbReference>
<evidence type="ECO:0000256" key="5">
    <source>
        <dbReference type="SAM" id="SignalP"/>
    </source>
</evidence>
<evidence type="ECO:0000256" key="2">
    <source>
        <dbReference type="ARBA" id="ARBA00005695"/>
    </source>
</evidence>
<dbReference type="CDD" id="cd00995">
    <property type="entry name" value="PBP2_NikA_DppA_OppA_like"/>
    <property type="match status" value="1"/>
</dbReference>
<dbReference type="Proteomes" id="UP000632138">
    <property type="component" value="Unassembled WGS sequence"/>
</dbReference>
<dbReference type="SUPFAM" id="SSF53850">
    <property type="entry name" value="Periplasmic binding protein-like II"/>
    <property type="match status" value="1"/>
</dbReference>
<proteinExistence type="inferred from homology"/>
<dbReference type="InterPro" id="IPR000914">
    <property type="entry name" value="SBP_5_dom"/>
</dbReference>
<feature type="signal peptide" evidence="5">
    <location>
        <begin position="1"/>
        <end position="17"/>
    </location>
</feature>
<comment type="caution">
    <text evidence="7">The sequence shown here is derived from an EMBL/GenBank/DDBJ whole genome shotgun (WGS) entry which is preliminary data.</text>
</comment>
<evidence type="ECO:0000259" key="6">
    <source>
        <dbReference type="Pfam" id="PF00496"/>
    </source>
</evidence>
<comment type="subcellular location">
    <subcellularLocation>
        <location evidence="1">Cell envelope</location>
    </subcellularLocation>
</comment>
<dbReference type="PIRSF" id="PIRSF002741">
    <property type="entry name" value="MppA"/>
    <property type="match status" value="1"/>
</dbReference>
<accession>A0ABS2A5B2</accession>
<feature type="chain" id="PRO_5046777370" evidence="5">
    <location>
        <begin position="18"/>
        <end position="515"/>
    </location>
</feature>
<keyword evidence="4 5" id="KW-0732">Signal</keyword>
<dbReference type="RefSeq" id="WP_203374829.1">
    <property type="nucleotide sequence ID" value="NZ_JAENHP010000001.1"/>
</dbReference>
<evidence type="ECO:0000313" key="8">
    <source>
        <dbReference type="Proteomes" id="UP000632138"/>
    </source>
</evidence>
<dbReference type="Gene3D" id="3.10.105.10">
    <property type="entry name" value="Dipeptide-binding Protein, Domain 3"/>
    <property type="match status" value="1"/>
</dbReference>
<reference evidence="7 8" key="1">
    <citation type="submission" date="2021-01" db="EMBL/GenBank/DDBJ databases">
        <title>Actinoplanes sp. nov. LDG1-06 isolated from lichen.</title>
        <authorList>
            <person name="Saeng-In P."/>
            <person name="Phongsopitanun W."/>
            <person name="Kanchanasin P."/>
            <person name="Yuki M."/>
            <person name="Kudo T."/>
            <person name="Ohkuma M."/>
            <person name="Tanasupawat S."/>
        </authorList>
    </citation>
    <scope>NUCLEOTIDE SEQUENCE [LARGE SCALE GENOMIC DNA]</scope>
    <source>
        <strain evidence="7 8">LDG1-06</strain>
    </source>
</reference>
<dbReference type="PANTHER" id="PTHR30290">
    <property type="entry name" value="PERIPLASMIC BINDING COMPONENT OF ABC TRANSPORTER"/>
    <property type="match status" value="1"/>
</dbReference>
<sequence>MKALRCAAALGAVVLLAACGDDGGSGTSGRQPVDGKTFTMAVAGDPGNLDPHFTSLSVTGQVDRFLYDSLLGFAPDGKTLPGLAETWESTSTTAKFTLRKGITCADGTPLTAATVAKNINFVGDVKNSSTRIGLYVPAGAKATPDDAAGTVAVTSPSPDAFLERNLGGLPIVCEKGMADRTTLKQASDGTGAYTVTEAVPDDHYTLTRRKEYLWGPGDYKADTVGRPDKVVIRVITNETTTANLVLSGEVNAARFTGPDVQRLQGDQFLKRDVLAPTGEIWFNQKAGLPTADLNVRKALVQSLDLTQMQQVFTSGRGTAATGLVAPAMSPCKGDNVAGNVPAFDAAAGKTAIGSSAAAGKKLVVAWGATGNPGAQAAAELLQQQWQAAGVQVELKSVTTTQVGQIAAGQLAWDVAMFPIGVTLPSQLIPFLSGPTPPNGANFAAFDNKEYAAAVAEAQKQSGESGCPQWAAAEKAVVQNLDLVPFANSNAPTIANGVELNLSEGDVDPSSIRMLG</sequence>
<gene>
    <name evidence="7" type="ORF">JIG36_05370</name>
</gene>
<evidence type="ECO:0000313" key="7">
    <source>
        <dbReference type="EMBL" id="MBM2614987.1"/>
    </source>
</evidence>